<dbReference type="EMBL" id="LXQA010053035">
    <property type="protein sequence ID" value="MCI03711.1"/>
    <property type="molecule type" value="Genomic_DNA"/>
</dbReference>
<name>A0A392NV66_9FABA</name>
<keyword evidence="2" id="KW-1185">Reference proteome</keyword>
<dbReference type="Proteomes" id="UP000265520">
    <property type="component" value="Unassembled WGS sequence"/>
</dbReference>
<comment type="caution">
    <text evidence="1">The sequence shown here is derived from an EMBL/GenBank/DDBJ whole genome shotgun (WGS) entry which is preliminary data.</text>
</comment>
<dbReference type="GO" id="GO:0045893">
    <property type="term" value="P:positive regulation of DNA-templated transcription"/>
    <property type="evidence" value="ECO:0007669"/>
    <property type="project" value="TreeGrafter"/>
</dbReference>
<dbReference type="GO" id="GO:0005634">
    <property type="term" value="C:nucleus"/>
    <property type="evidence" value="ECO:0007669"/>
    <property type="project" value="TreeGrafter"/>
</dbReference>
<dbReference type="PANTHER" id="PTHR33873">
    <property type="entry name" value="TRANSCRIPTION FACTOR VOZ1"/>
    <property type="match status" value="1"/>
</dbReference>
<organism evidence="1 2">
    <name type="scientific">Trifolium medium</name>
    <dbReference type="NCBI Taxonomy" id="97028"/>
    <lineage>
        <taxon>Eukaryota</taxon>
        <taxon>Viridiplantae</taxon>
        <taxon>Streptophyta</taxon>
        <taxon>Embryophyta</taxon>
        <taxon>Tracheophyta</taxon>
        <taxon>Spermatophyta</taxon>
        <taxon>Magnoliopsida</taxon>
        <taxon>eudicotyledons</taxon>
        <taxon>Gunneridae</taxon>
        <taxon>Pentapetalae</taxon>
        <taxon>rosids</taxon>
        <taxon>fabids</taxon>
        <taxon>Fabales</taxon>
        <taxon>Fabaceae</taxon>
        <taxon>Papilionoideae</taxon>
        <taxon>50 kb inversion clade</taxon>
        <taxon>NPAAA clade</taxon>
        <taxon>Hologalegina</taxon>
        <taxon>IRL clade</taxon>
        <taxon>Trifolieae</taxon>
        <taxon>Trifolium</taxon>
    </lineage>
</organism>
<feature type="non-terminal residue" evidence="1">
    <location>
        <position position="1"/>
    </location>
</feature>
<sequence>TIREWLFFDKSRRAFESGNRKQRSLPDYNERGWHESRKQVMNEFGGLKRSYYMDPQPRNHFEWHLYEYEIRKCDSCALYRLELKLVDGKKSSKEKITSDSVTNLQKRIGRRLSAEFPYDSRHSAKGRTKPDAKADIGGVYTASKIHHHHMTILLRTQTTIM</sequence>
<protein>
    <submittedName>
        <fullName evidence="1">Transcription factor VOZ1-like</fullName>
    </submittedName>
</protein>
<dbReference type="GO" id="GO:0048578">
    <property type="term" value="P:positive regulation of long-day photoperiodism, flowering"/>
    <property type="evidence" value="ECO:0007669"/>
    <property type="project" value="InterPro"/>
</dbReference>
<evidence type="ECO:0000313" key="1">
    <source>
        <dbReference type="EMBL" id="MCI03711.1"/>
    </source>
</evidence>
<proteinExistence type="predicted"/>
<dbReference type="AlphaFoldDB" id="A0A392NV66"/>
<reference evidence="1 2" key="1">
    <citation type="journal article" date="2018" name="Front. Plant Sci.">
        <title>Red Clover (Trifolium pratense) and Zigzag Clover (T. medium) - A Picture of Genomic Similarities and Differences.</title>
        <authorList>
            <person name="Dluhosova J."/>
            <person name="Istvanek J."/>
            <person name="Nedelnik J."/>
            <person name="Repkova J."/>
        </authorList>
    </citation>
    <scope>NUCLEOTIDE SEQUENCE [LARGE SCALE GENOMIC DNA]</scope>
    <source>
        <strain evidence="2">cv. 10/8</strain>
        <tissue evidence="1">Leaf</tissue>
    </source>
</reference>
<dbReference type="InterPro" id="IPR039277">
    <property type="entry name" value="VOZ1/VOZ2"/>
</dbReference>
<evidence type="ECO:0000313" key="2">
    <source>
        <dbReference type="Proteomes" id="UP000265520"/>
    </source>
</evidence>
<dbReference type="PANTHER" id="PTHR33873:SF1">
    <property type="entry name" value="TRANSCRIPTION FACTOR VOZ1"/>
    <property type="match status" value="1"/>
</dbReference>
<accession>A0A392NV66</accession>
<dbReference type="GO" id="GO:0043565">
    <property type="term" value="F:sequence-specific DNA binding"/>
    <property type="evidence" value="ECO:0007669"/>
    <property type="project" value="TreeGrafter"/>
</dbReference>